<evidence type="ECO:0000256" key="4">
    <source>
        <dbReference type="ARBA" id="ARBA00022679"/>
    </source>
</evidence>
<sequence length="545" mass="60532">MDYPINILLVDDHPENLLAIEAVLSGEPYRLFRAYSGIEALRCLLEEEFAVIVMDVQMPGMDGLETARLIRTREKNNFVPIIFMTANSTTMEDIFAGYSVGAMDYMTKPIVPQLFKSKIEGYVSMYEANKTLLLQSEMLKMQARQMERTNQELREAKETAEVASRVKSEFLAMMSHEIRTPLNGIIGMSDLLLASDLPEEYAEMAGIIHTSSNALLSVINPILDYSKLESGKLVVEEAPFSLQDCLSETIALFTAKTRERKLDMVVMIDPAVPPYLSGDVNRLRQVLNNLVGNAVKFTHAGSVYIMVNKLGEDADKLTLEFTIKDTGIGIPRDKINELFQPFSQLDASTTRRFGGTGLGLSISKSLVELMGGMIRAEPSDEPGATFVFTIVVHEHHGELPEEYEPVPGAVVYPKTSPAGAPVHVLVAEEDQVCRKLLQRMLGTLGFSADLAENSTEILAALEHRPYPLLFLDLRTPGREGWKAVQAMKSQSIDEPPVIIGMTGDFSREFMQQCILSGVDDFIARPVRLDVIQQVMQKYVLDKGQG</sequence>
<keyword evidence="4" id="KW-0808">Transferase</keyword>
<dbReference type="EMBL" id="JABMKX010000004">
    <property type="protein sequence ID" value="NQX45480.1"/>
    <property type="molecule type" value="Genomic_DNA"/>
</dbReference>
<feature type="domain" description="Histidine kinase" evidence="11">
    <location>
        <begin position="173"/>
        <end position="394"/>
    </location>
</feature>
<dbReference type="PANTHER" id="PTHR45339:SF1">
    <property type="entry name" value="HYBRID SIGNAL TRANSDUCTION HISTIDINE KINASE J"/>
    <property type="match status" value="1"/>
</dbReference>
<dbReference type="Gene3D" id="3.40.50.2300">
    <property type="match status" value="2"/>
</dbReference>
<dbReference type="InterPro" id="IPR003661">
    <property type="entry name" value="HisK_dim/P_dom"/>
</dbReference>
<dbReference type="PANTHER" id="PTHR45339">
    <property type="entry name" value="HYBRID SIGNAL TRANSDUCTION HISTIDINE KINASE J"/>
    <property type="match status" value="1"/>
</dbReference>
<evidence type="ECO:0000256" key="6">
    <source>
        <dbReference type="ARBA" id="ARBA00022777"/>
    </source>
</evidence>
<feature type="domain" description="Response regulatory" evidence="12">
    <location>
        <begin position="423"/>
        <end position="539"/>
    </location>
</feature>
<dbReference type="CDD" id="cd00082">
    <property type="entry name" value="HisKA"/>
    <property type="match status" value="1"/>
</dbReference>
<dbReference type="PROSITE" id="PS50109">
    <property type="entry name" value="HIS_KIN"/>
    <property type="match status" value="1"/>
</dbReference>
<evidence type="ECO:0000256" key="5">
    <source>
        <dbReference type="ARBA" id="ARBA00022741"/>
    </source>
</evidence>
<dbReference type="SMART" id="SM00448">
    <property type="entry name" value="REC"/>
    <property type="match status" value="2"/>
</dbReference>
<keyword evidence="5" id="KW-0547">Nucleotide-binding</keyword>
<comment type="catalytic activity">
    <reaction evidence="1">
        <text>ATP + protein L-histidine = ADP + protein N-phospho-L-histidine.</text>
        <dbReference type="EC" id="2.7.13.3"/>
    </reaction>
</comment>
<dbReference type="Gene3D" id="1.10.287.130">
    <property type="match status" value="1"/>
</dbReference>
<feature type="domain" description="Response regulatory" evidence="12">
    <location>
        <begin position="6"/>
        <end position="123"/>
    </location>
</feature>
<dbReference type="Gene3D" id="3.30.565.10">
    <property type="entry name" value="Histidine kinase-like ATPase, C-terminal domain"/>
    <property type="match status" value="1"/>
</dbReference>
<evidence type="ECO:0000313" key="13">
    <source>
        <dbReference type="EMBL" id="NQX45480.1"/>
    </source>
</evidence>
<evidence type="ECO:0000256" key="7">
    <source>
        <dbReference type="ARBA" id="ARBA00022840"/>
    </source>
</evidence>
<dbReference type="InterPro" id="IPR004358">
    <property type="entry name" value="Sig_transdc_His_kin-like_C"/>
</dbReference>
<evidence type="ECO:0000259" key="12">
    <source>
        <dbReference type="PROSITE" id="PS50110"/>
    </source>
</evidence>
<keyword evidence="3 9" id="KW-0597">Phosphoprotein</keyword>
<evidence type="ECO:0000256" key="1">
    <source>
        <dbReference type="ARBA" id="ARBA00000085"/>
    </source>
</evidence>
<dbReference type="InterPro" id="IPR011006">
    <property type="entry name" value="CheY-like_superfamily"/>
</dbReference>
<evidence type="ECO:0000259" key="11">
    <source>
        <dbReference type="PROSITE" id="PS50109"/>
    </source>
</evidence>
<dbReference type="PROSITE" id="PS50110">
    <property type="entry name" value="RESPONSE_REGULATORY"/>
    <property type="match status" value="2"/>
</dbReference>
<keyword evidence="10" id="KW-0175">Coiled coil</keyword>
<dbReference type="Pfam" id="PF00512">
    <property type="entry name" value="HisKA"/>
    <property type="match status" value="1"/>
</dbReference>
<dbReference type="InterPro" id="IPR036890">
    <property type="entry name" value="HATPase_C_sf"/>
</dbReference>
<gene>
    <name evidence="13" type="ORF">HQN87_09075</name>
</gene>
<feature type="coiled-coil region" evidence="10">
    <location>
        <begin position="136"/>
        <end position="166"/>
    </location>
</feature>
<dbReference type="Pfam" id="PF00072">
    <property type="entry name" value="Response_reg"/>
    <property type="match status" value="2"/>
</dbReference>
<dbReference type="InterPro" id="IPR003594">
    <property type="entry name" value="HATPase_dom"/>
</dbReference>
<dbReference type="InterPro" id="IPR005467">
    <property type="entry name" value="His_kinase_dom"/>
</dbReference>
<keyword evidence="7" id="KW-0067">ATP-binding</keyword>
<dbReference type="Proteomes" id="UP000711047">
    <property type="component" value="Unassembled WGS sequence"/>
</dbReference>
<proteinExistence type="predicted"/>
<dbReference type="SMART" id="SM00387">
    <property type="entry name" value="HATPase_c"/>
    <property type="match status" value="1"/>
</dbReference>
<evidence type="ECO:0000256" key="2">
    <source>
        <dbReference type="ARBA" id="ARBA00012438"/>
    </source>
</evidence>
<keyword evidence="8" id="KW-0902">Two-component regulatory system</keyword>
<accession>A0ABX2DLH5</accession>
<evidence type="ECO:0000313" key="14">
    <source>
        <dbReference type="Proteomes" id="UP000711047"/>
    </source>
</evidence>
<dbReference type="EC" id="2.7.13.3" evidence="2"/>
<dbReference type="RefSeq" id="WP_173130945.1">
    <property type="nucleotide sequence ID" value="NZ_JABMKX010000004.1"/>
</dbReference>
<dbReference type="SUPFAM" id="SSF47384">
    <property type="entry name" value="Homodimeric domain of signal transducing histidine kinase"/>
    <property type="match status" value="1"/>
</dbReference>
<dbReference type="Pfam" id="PF02518">
    <property type="entry name" value="HATPase_c"/>
    <property type="match status" value="1"/>
</dbReference>
<comment type="caution">
    <text evidence="13">The sequence shown here is derived from an EMBL/GenBank/DDBJ whole genome shotgun (WGS) entry which is preliminary data.</text>
</comment>
<evidence type="ECO:0000256" key="10">
    <source>
        <dbReference type="SAM" id="Coils"/>
    </source>
</evidence>
<reference evidence="13 14" key="1">
    <citation type="submission" date="2020-05" db="EMBL/GenBank/DDBJ databases">
        <title>Paenibacillus glebae, sp. nov., Paenibacillus humi sp. nov., Paenibacillus pedi sp. nov., Paenibacillus terrestris sp. nov. and Paenibacillus terricola sp. nov., isolated from a forest top soil sample.</title>
        <authorList>
            <person name="Qi S."/>
            <person name="Carlier A."/>
            <person name="Cnockaert M."/>
            <person name="Vandamme P."/>
        </authorList>
    </citation>
    <scope>NUCLEOTIDE SEQUENCE [LARGE SCALE GENOMIC DNA]</scope>
    <source>
        <strain evidence="13 14">LMG 29502</strain>
    </source>
</reference>
<evidence type="ECO:0000256" key="8">
    <source>
        <dbReference type="ARBA" id="ARBA00023012"/>
    </source>
</evidence>
<dbReference type="InterPro" id="IPR001789">
    <property type="entry name" value="Sig_transdc_resp-reg_receiver"/>
</dbReference>
<dbReference type="InterPro" id="IPR036097">
    <property type="entry name" value="HisK_dim/P_sf"/>
</dbReference>
<dbReference type="CDD" id="cd17546">
    <property type="entry name" value="REC_hyHK_CKI1_RcsC-like"/>
    <property type="match status" value="1"/>
</dbReference>
<evidence type="ECO:0000256" key="9">
    <source>
        <dbReference type="PROSITE-ProRule" id="PRU00169"/>
    </source>
</evidence>
<keyword evidence="6" id="KW-0418">Kinase</keyword>
<evidence type="ECO:0000256" key="3">
    <source>
        <dbReference type="ARBA" id="ARBA00022553"/>
    </source>
</evidence>
<dbReference type="SMART" id="SM00388">
    <property type="entry name" value="HisKA"/>
    <property type="match status" value="1"/>
</dbReference>
<dbReference type="SUPFAM" id="SSF52172">
    <property type="entry name" value="CheY-like"/>
    <property type="match status" value="2"/>
</dbReference>
<protein>
    <recommendedName>
        <fullName evidence="2">histidine kinase</fullName>
        <ecNumber evidence="2">2.7.13.3</ecNumber>
    </recommendedName>
</protein>
<organism evidence="13 14">
    <name type="scientific">Paenibacillus tritici</name>
    <dbReference type="NCBI Taxonomy" id="1873425"/>
    <lineage>
        <taxon>Bacteria</taxon>
        <taxon>Bacillati</taxon>
        <taxon>Bacillota</taxon>
        <taxon>Bacilli</taxon>
        <taxon>Bacillales</taxon>
        <taxon>Paenibacillaceae</taxon>
        <taxon>Paenibacillus</taxon>
    </lineage>
</organism>
<name>A0ABX2DLH5_9BACL</name>
<feature type="modified residue" description="4-aspartylphosphate" evidence="9">
    <location>
        <position position="472"/>
    </location>
</feature>
<keyword evidence="14" id="KW-1185">Reference proteome</keyword>
<dbReference type="PRINTS" id="PR00344">
    <property type="entry name" value="BCTRLSENSOR"/>
</dbReference>
<feature type="modified residue" description="4-aspartylphosphate" evidence="9">
    <location>
        <position position="55"/>
    </location>
</feature>
<dbReference type="SUPFAM" id="SSF55874">
    <property type="entry name" value="ATPase domain of HSP90 chaperone/DNA topoisomerase II/histidine kinase"/>
    <property type="match status" value="1"/>
</dbReference>
<dbReference type="CDD" id="cd16922">
    <property type="entry name" value="HATPase_EvgS-ArcB-TorS-like"/>
    <property type="match status" value="1"/>
</dbReference>